<keyword evidence="2" id="KW-1133">Transmembrane helix</keyword>
<dbReference type="AlphaFoldDB" id="A0A183FX77"/>
<gene>
    <name evidence="3" type="ORF">HPBE_LOCUS13128</name>
</gene>
<keyword evidence="2" id="KW-0472">Membrane</keyword>
<evidence type="ECO:0000256" key="1">
    <source>
        <dbReference type="SAM" id="MobiDB-lite"/>
    </source>
</evidence>
<evidence type="ECO:0000256" key="2">
    <source>
        <dbReference type="SAM" id="Phobius"/>
    </source>
</evidence>
<keyword evidence="2" id="KW-0812">Transmembrane</keyword>
<dbReference type="Proteomes" id="UP000050761">
    <property type="component" value="Unassembled WGS sequence"/>
</dbReference>
<reference evidence="3 4" key="1">
    <citation type="submission" date="2018-11" db="EMBL/GenBank/DDBJ databases">
        <authorList>
            <consortium name="Pathogen Informatics"/>
        </authorList>
    </citation>
    <scope>NUCLEOTIDE SEQUENCE [LARGE SCALE GENOMIC DNA]</scope>
</reference>
<name>A0A183FX77_HELPZ</name>
<feature type="transmembrane region" description="Helical" evidence="2">
    <location>
        <begin position="52"/>
        <end position="77"/>
    </location>
</feature>
<feature type="region of interest" description="Disordered" evidence="1">
    <location>
        <begin position="113"/>
        <end position="153"/>
    </location>
</feature>
<sequence length="153" mass="16923">MSCIAVISTIGDSYLFLADTKELQRIIKAASTNHIYSRDIFSIAESPEDHEFYYFIISLSMFCLLVVIVILVGHFILEIHVPKAKMEETPHSSVSSQMGSPKGSLILVPAAKENTKDLHTKPSPKHTSKSPLLRHSSSNASAARQPVMNKQKT</sequence>
<evidence type="ECO:0000313" key="3">
    <source>
        <dbReference type="EMBL" id="VDO95002.1"/>
    </source>
</evidence>
<accession>A0A3P8DFN8</accession>
<reference evidence="5" key="2">
    <citation type="submission" date="2019-09" db="UniProtKB">
        <authorList>
            <consortium name="WormBaseParasite"/>
        </authorList>
    </citation>
    <scope>IDENTIFICATION</scope>
</reference>
<feature type="compositionally biased region" description="Polar residues" evidence="1">
    <location>
        <begin position="135"/>
        <end position="153"/>
    </location>
</feature>
<keyword evidence="4" id="KW-1185">Reference proteome</keyword>
<organism evidence="4 5">
    <name type="scientific">Heligmosomoides polygyrus</name>
    <name type="common">Parasitic roundworm</name>
    <dbReference type="NCBI Taxonomy" id="6339"/>
    <lineage>
        <taxon>Eukaryota</taxon>
        <taxon>Metazoa</taxon>
        <taxon>Ecdysozoa</taxon>
        <taxon>Nematoda</taxon>
        <taxon>Chromadorea</taxon>
        <taxon>Rhabditida</taxon>
        <taxon>Rhabditina</taxon>
        <taxon>Rhabditomorpha</taxon>
        <taxon>Strongyloidea</taxon>
        <taxon>Heligmosomidae</taxon>
        <taxon>Heligmosomoides</taxon>
    </lineage>
</organism>
<dbReference type="EMBL" id="UZAH01027788">
    <property type="protein sequence ID" value="VDO95002.1"/>
    <property type="molecule type" value="Genomic_DNA"/>
</dbReference>
<dbReference type="WBParaSite" id="HPBE_0001312601-mRNA-1">
    <property type="protein sequence ID" value="HPBE_0001312601-mRNA-1"/>
    <property type="gene ID" value="HPBE_0001312601"/>
</dbReference>
<evidence type="ECO:0000313" key="5">
    <source>
        <dbReference type="WBParaSite" id="HPBE_0001312601-mRNA-1"/>
    </source>
</evidence>
<protein>
    <submittedName>
        <fullName evidence="5">Neur_chan_memb domain-containing protein</fullName>
    </submittedName>
</protein>
<evidence type="ECO:0000313" key="4">
    <source>
        <dbReference type="Proteomes" id="UP000050761"/>
    </source>
</evidence>
<accession>A0A183FX77</accession>
<dbReference type="OrthoDB" id="10583120at2759"/>
<proteinExistence type="predicted"/>